<evidence type="ECO:0000313" key="1">
    <source>
        <dbReference type="EMBL" id="MST32329.1"/>
    </source>
</evidence>
<protein>
    <recommendedName>
        <fullName evidence="3">Nucleotidyltransferase family protein</fullName>
    </recommendedName>
</protein>
<dbReference type="Proteomes" id="UP000437736">
    <property type="component" value="Unassembled WGS sequence"/>
</dbReference>
<proteinExistence type="predicted"/>
<sequence length="197" mass="21663">MNDALAGTPLRGRYWLDGGLLLGWARAGDALANDLRDVDFGVLAEDFPRLVAAVPTLEAAGFSMLHVVRAPDGEPLSAHFARRGVQFDFIKAVPRDGKLLLRGTAEVPSLVTYERPHLALGSFHLFGREWLKPEDHEAALAAHYGNWRADWRKDWSTPRDSPSVVAVEPSAEWRRASVRPVQELPSPAAVDTVGVRP</sequence>
<gene>
    <name evidence="1" type="ORF">GHK86_06275</name>
</gene>
<accession>A0ABW9QRI0</accession>
<name>A0ABW9QRI0_9ACTN</name>
<evidence type="ECO:0008006" key="3">
    <source>
        <dbReference type="Google" id="ProtNLM"/>
    </source>
</evidence>
<keyword evidence="2" id="KW-1185">Reference proteome</keyword>
<organism evidence="1 2">
    <name type="scientific">Acidiferrimicrobium australe</name>
    <dbReference type="NCBI Taxonomy" id="2664430"/>
    <lineage>
        <taxon>Bacteria</taxon>
        <taxon>Bacillati</taxon>
        <taxon>Actinomycetota</taxon>
        <taxon>Acidimicrobiia</taxon>
        <taxon>Acidimicrobiales</taxon>
        <taxon>Acidimicrobiaceae</taxon>
        <taxon>Acidiferrimicrobium</taxon>
    </lineage>
</organism>
<evidence type="ECO:0000313" key="2">
    <source>
        <dbReference type="Proteomes" id="UP000437736"/>
    </source>
</evidence>
<dbReference type="EMBL" id="WJHE01000270">
    <property type="protein sequence ID" value="MST32329.1"/>
    <property type="molecule type" value="Genomic_DNA"/>
</dbReference>
<reference evidence="1 2" key="1">
    <citation type="submission" date="2019-11" db="EMBL/GenBank/DDBJ databases">
        <title>Acidiferrimicrobium australis gen. nov., sp. nov., an acidophilic and obligately heterotrophic, member of the Actinobacteria that catalyses dissimilatory oxido- reduction of iron isolated from metal-rich acidic water in Chile.</title>
        <authorList>
            <person name="Gonzalez D."/>
            <person name="Huber K."/>
            <person name="Hedrich S."/>
            <person name="Rojas-Villalobos C."/>
            <person name="Quatrini R."/>
            <person name="Dinamarca M.A."/>
            <person name="Schwarz A."/>
            <person name="Canales C."/>
            <person name="Nancucheo I."/>
        </authorList>
    </citation>
    <scope>NUCLEOTIDE SEQUENCE [LARGE SCALE GENOMIC DNA]</scope>
    <source>
        <strain evidence="1 2">USS-CCA1</strain>
    </source>
</reference>
<comment type="caution">
    <text evidence="1">The sequence shown here is derived from an EMBL/GenBank/DDBJ whole genome shotgun (WGS) entry which is preliminary data.</text>
</comment>